<evidence type="ECO:0000313" key="2">
    <source>
        <dbReference type="Proteomes" id="UP000198995"/>
    </source>
</evidence>
<dbReference type="Gene3D" id="1.10.520.40">
    <property type="entry name" value="CRISPR-associated protein Cse2"/>
    <property type="match status" value="1"/>
</dbReference>
<dbReference type="AlphaFoldDB" id="A0A1G6YB34"/>
<dbReference type="EMBL" id="FNAF01000009">
    <property type="protein sequence ID" value="SDD87203.1"/>
    <property type="molecule type" value="Genomic_DNA"/>
</dbReference>
<gene>
    <name evidence="1" type="ORF">SAMN04489866_10915</name>
</gene>
<sequence>MSEDKKDRPTVSAVTAAVLHQLVPLLKIPAGRAALASLRQSVGSSASAAVGILPFVYAQMPEDFIGSGADLSHEEKAIIHTLQLFALHQQGSSTCVWSGADEETSDVRPASNMGDALKALRQGNNKLAVDRRFNALITATTYDELLHHLRQMIRLLRAKTNVTVDYPQLAKDLYWFSRGYEESLRLNWARHYYRFDKKGQDQDA</sequence>
<dbReference type="InterPro" id="IPR038287">
    <property type="entry name" value="Cse2_sf"/>
</dbReference>
<protein>
    <submittedName>
        <fullName evidence="1">CRISPR system Cascade subunit CasB</fullName>
    </submittedName>
</protein>
<dbReference type="CDD" id="cd09731">
    <property type="entry name" value="Cse2_I-E"/>
    <property type="match status" value="1"/>
</dbReference>
<dbReference type="Proteomes" id="UP000198995">
    <property type="component" value="Unassembled WGS sequence"/>
</dbReference>
<dbReference type="InterPro" id="IPR013382">
    <property type="entry name" value="CRISPR-assoc_prot_Cse2"/>
</dbReference>
<organism evidence="1 2">
    <name type="scientific">Peptococcus niger</name>
    <dbReference type="NCBI Taxonomy" id="2741"/>
    <lineage>
        <taxon>Bacteria</taxon>
        <taxon>Bacillati</taxon>
        <taxon>Bacillota</taxon>
        <taxon>Clostridia</taxon>
        <taxon>Eubacteriales</taxon>
        <taxon>Peptococcaceae</taxon>
        <taxon>Peptococcus</taxon>
    </lineage>
</organism>
<dbReference type="Pfam" id="PF09485">
    <property type="entry name" value="CRISPR_Cse2"/>
    <property type="match status" value="1"/>
</dbReference>
<dbReference type="RefSeq" id="WP_091792044.1">
    <property type="nucleotide sequence ID" value="NZ_FNAF01000009.1"/>
</dbReference>
<evidence type="ECO:0000313" key="1">
    <source>
        <dbReference type="EMBL" id="SDD87203.1"/>
    </source>
</evidence>
<dbReference type="STRING" id="2741.SAMN04489866_10915"/>
<keyword evidence="2" id="KW-1185">Reference proteome</keyword>
<proteinExistence type="predicted"/>
<accession>A0A1G6YB34</accession>
<name>A0A1G6YB34_PEPNI</name>
<dbReference type="OrthoDB" id="1753036at2"/>
<dbReference type="NCBIfam" id="TIGR02548">
    <property type="entry name" value="casB_cse2"/>
    <property type="match status" value="1"/>
</dbReference>
<reference evidence="1 2" key="1">
    <citation type="submission" date="2016-10" db="EMBL/GenBank/DDBJ databases">
        <authorList>
            <person name="de Groot N.N."/>
        </authorList>
    </citation>
    <scope>NUCLEOTIDE SEQUENCE [LARGE SCALE GENOMIC DNA]</scope>
    <source>
        <strain evidence="1 2">DSM 20475</strain>
    </source>
</reference>